<dbReference type="AlphaFoldDB" id="A0A1Q5UPB0"/>
<reference evidence="2 3" key="1">
    <citation type="submission" date="2016-10" db="EMBL/GenBank/DDBJ databases">
        <title>Genome sequence of the ascomycete fungus Penicillium subrubescens.</title>
        <authorList>
            <person name="De Vries R.P."/>
            <person name="Peng M."/>
            <person name="Dilokpimol A."/>
            <person name="Hilden K."/>
            <person name="Makela M.R."/>
            <person name="Grigoriev I."/>
            <person name="Riley R."/>
            <person name="Granchi Z."/>
        </authorList>
    </citation>
    <scope>NUCLEOTIDE SEQUENCE [LARGE SCALE GENOMIC DNA]</scope>
    <source>
        <strain evidence="2 3">CBS 132785</strain>
    </source>
</reference>
<organism evidence="2 3">
    <name type="scientific">Penicillium subrubescens</name>
    <dbReference type="NCBI Taxonomy" id="1316194"/>
    <lineage>
        <taxon>Eukaryota</taxon>
        <taxon>Fungi</taxon>
        <taxon>Dikarya</taxon>
        <taxon>Ascomycota</taxon>
        <taxon>Pezizomycotina</taxon>
        <taxon>Eurotiomycetes</taxon>
        <taxon>Eurotiomycetidae</taxon>
        <taxon>Eurotiales</taxon>
        <taxon>Aspergillaceae</taxon>
        <taxon>Penicillium</taxon>
    </lineage>
</organism>
<accession>A0A1Q5UPB0</accession>
<gene>
    <name evidence="2" type="ORF">PENSUB_57</name>
</gene>
<keyword evidence="3" id="KW-1185">Reference proteome</keyword>
<feature type="chain" id="PRO_5013089809" evidence="1">
    <location>
        <begin position="20"/>
        <end position="76"/>
    </location>
</feature>
<feature type="signal peptide" evidence="1">
    <location>
        <begin position="1"/>
        <end position="19"/>
    </location>
</feature>
<evidence type="ECO:0000313" key="2">
    <source>
        <dbReference type="EMBL" id="OKP14294.1"/>
    </source>
</evidence>
<comment type="caution">
    <text evidence="2">The sequence shown here is derived from an EMBL/GenBank/DDBJ whole genome shotgun (WGS) entry which is preliminary data.</text>
</comment>
<dbReference type="Proteomes" id="UP000186955">
    <property type="component" value="Unassembled WGS sequence"/>
</dbReference>
<dbReference type="EMBL" id="MNBE01000104">
    <property type="protein sequence ID" value="OKP14294.1"/>
    <property type="molecule type" value="Genomic_DNA"/>
</dbReference>
<keyword evidence="1" id="KW-0732">Signal</keyword>
<evidence type="ECO:0000256" key="1">
    <source>
        <dbReference type="SAM" id="SignalP"/>
    </source>
</evidence>
<sequence>MKLSILTIGAAALAGQAAAFHGSLAATPYLRDSSGLHQELFVQDYLTGSMWSARLDGGFDACTGGQKCWVSTPYES</sequence>
<protein>
    <submittedName>
        <fullName evidence="2">Uncharacterized protein</fullName>
    </submittedName>
</protein>
<proteinExistence type="predicted"/>
<evidence type="ECO:0000313" key="3">
    <source>
        <dbReference type="Proteomes" id="UP000186955"/>
    </source>
</evidence>
<name>A0A1Q5UPB0_9EURO</name>